<dbReference type="InterPro" id="IPR033932">
    <property type="entry name" value="YtcJ-like"/>
</dbReference>
<keyword evidence="3" id="KW-0378">Hydrolase</keyword>
<reference evidence="3" key="1">
    <citation type="submission" date="2020-09" db="EMBL/GenBank/DDBJ databases">
        <title>Comparative genome analyses of four rice-infecting Rhizoctonia solani isolates reveal extensive enrichment of homogalacturonan modification genes.</title>
        <authorList>
            <person name="Lee D.-Y."/>
            <person name="Jeon J."/>
            <person name="Kim K.-T."/>
            <person name="Cheong K."/>
            <person name="Song H."/>
            <person name="Choi G."/>
            <person name="Ko J."/>
            <person name="Opiyo S.O."/>
            <person name="Zuo S."/>
            <person name="Madhav S."/>
            <person name="Lee Y.-H."/>
            <person name="Wang G.-L."/>
        </authorList>
    </citation>
    <scope>NUCLEOTIDE SEQUENCE</scope>
    <source>
        <strain evidence="3">AG1-IA YN-7</strain>
    </source>
</reference>
<evidence type="ECO:0000313" key="3">
    <source>
        <dbReference type="EMBL" id="KAF8669695.1"/>
    </source>
</evidence>
<dbReference type="SUPFAM" id="SSF51556">
    <property type="entry name" value="Metallo-dependent hydrolases"/>
    <property type="match status" value="1"/>
</dbReference>
<dbReference type="InterPro" id="IPR011059">
    <property type="entry name" value="Metal-dep_hydrolase_composite"/>
</dbReference>
<feature type="compositionally biased region" description="Basic residues" evidence="1">
    <location>
        <begin position="1"/>
        <end position="10"/>
    </location>
</feature>
<dbReference type="AlphaFoldDB" id="A0A8H7LG52"/>
<evidence type="ECO:0000259" key="2">
    <source>
        <dbReference type="Pfam" id="PF07969"/>
    </source>
</evidence>
<feature type="region of interest" description="Disordered" evidence="1">
    <location>
        <begin position="1"/>
        <end position="36"/>
    </location>
</feature>
<dbReference type="InterPro" id="IPR032466">
    <property type="entry name" value="Metal_Hydrolase"/>
</dbReference>
<dbReference type="PANTHER" id="PTHR22642">
    <property type="entry name" value="IMIDAZOLONEPROPIONASE"/>
    <property type="match status" value="1"/>
</dbReference>
<evidence type="ECO:0000313" key="4">
    <source>
        <dbReference type="Proteomes" id="UP000650582"/>
    </source>
</evidence>
<organism evidence="3 4">
    <name type="scientific">Rhizoctonia solani</name>
    <dbReference type="NCBI Taxonomy" id="456999"/>
    <lineage>
        <taxon>Eukaryota</taxon>
        <taxon>Fungi</taxon>
        <taxon>Dikarya</taxon>
        <taxon>Basidiomycota</taxon>
        <taxon>Agaricomycotina</taxon>
        <taxon>Agaricomycetes</taxon>
        <taxon>Cantharellales</taxon>
        <taxon>Ceratobasidiaceae</taxon>
        <taxon>Rhizoctonia</taxon>
    </lineage>
</organism>
<dbReference type="SUPFAM" id="SSF51338">
    <property type="entry name" value="Composite domain of metallo-dependent hydrolases"/>
    <property type="match status" value="1"/>
</dbReference>
<dbReference type="InterPro" id="IPR013108">
    <property type="entry name" value="Amidohydro_3"/>
</dbReference>
<gene>
    <name evidence="3" type="ORF">RHS04_08724</name>
</gene>
<dbReference type="Gene3D" id="3.20.20.140">
    <property type="entry name" value="Metal-dependent hydrolases"/>
    <property type="match status" value="1"/>
</dbReference>
<sequence length="676" mass="74383">MHSAQLRRRIAKMDESARRLEKDNSPDDPKKQLEDPTLEQLRLASFKSRSRASAIGRGRVQAIVSAIAIGFLLLLIRTQKSKEPPSAYALCSAHGERNIWTVDESNARAECMVINGKFIADIGSVDDIRRRWGDRATTGPVAGAPDVSRKRGLKFIYLEKGQAAYPGFHDAHAHVLQWGWASQLPLRGSQTIEEILSKIRLYVESSPLEPGAWIEGQGWDQTLWGGAFPTAADLDQDPLLRDKPIVLARTDVHAYWVSKEVIRRLGPLPDKVDGGEIIRDADGNPTGIFLDNAMALIGKYVPLPTHNLELITRADDAKPQWTDAQRLRFFRRTVKDALAVGLTTIHDAATYVPDIEMAIEGKLPLRLYLMGHVLSDSYWGAQLPNITAAESADGRLMLQAVKIFGDGALGSWGSALLEPYSDKPDTTGILRSSPEVLRTLIADFYKNVRLASGTWIKSCRVVIFAQKVGQNTHCIGDRANKIVLDAYEGALKSSADTDRRLRIEHAQILTQEDLKRMGRLGVIASVQPTHATSDMGYAETRLGPERIKGAYAWRTLIENGATVTTGSDFPVEGINPLLGFYAAVTRLAPDGTSPHGTGGWYPEQRMTRHEALRGMTLHAAYASFQEHKVGRIVKGLRADVTVLSQDIMTVRVDEILGTGVVATIIDGRVVYGGLKL</sequence>
<dbReference type="Gene3D" id="3.10.310.70">
    <property type="match status" value="1"/>
</dbReference>
<dbReference type="Proteomes" id="UP000650582">
    <property type="component" value="Unassembled WGS sequence"/>
</dbReference>
<dbReference type="Pfam" id="PF07969">
    <property type="entry name" value="Amidohydro_3"/>
    <property type="match status" value="1"/>
</dbReference>
<evidence type="ECO:0000256" key="1">
    <source>
        <dbReference type="SAM" id="MobiDB-lite"/>
    </source>
</evidence>
<dbReference type="CDD" id="cd01300">
    <property type="entry name" value="YtcJ_like"/>
    <property type="match status" value="1"/>
</dbReference>
<feature type="compositionally biased region" description="Basic and acidic residues" evidence="1">
    <location>
        <begin position="11"/>
        <end position="34"/>
    </location>
</feature>
<dbReference type="GO" id="GO:0016810">
    <property type="term" value="F:hydrolase activity, acting on carbon-nitrogen (but not peptide) bonds"/>
    <property type="evidence" value="ECO:0007669"/>
    <property type="project" value="InterPro"/>
</dbReference>
<name>A0A8H7LG52_9AGAM</name>
<dbReference type="EMBL" id="JACYCC010000289">
    <property type="protein sequence ID" value="KAF8669695.1"/>
    <property type="molecule type" value="Genomic_DNA"/>
</dbReference>
<comment type="caution">
    <text evidence="3">The sequence shown here is derived from an EMBL/GenBank/DDBJ whole genome shotgun (WGS) entry which is preliminary data.</text>
</comment>
<protein>
    <submittedName>
        <fullName evidence="3">Amidohydrolase family</fullName>
    </submittedName>
</protein>
<accession>A0A8H7LG52</accession>
<proteinExistence type="predicted"/>
<dbReference type="PANTHER" id="PTHR22642:SF2">
    <property type="entry name" value="PROTEIN LONG AFTER FAR-RED 3"/>
    <property type="match status" value="1"/>
</dbReference>
<feature type="domain" description="Amidohydrolase 3" evidence="2">
    <location>
        <begin position="160"/>
        <end position="671"/>
    </location>
</feature>